<dbReference type="Proteomes" id="UP000006738">
    <property type="component" value="Chromosome I"/>
</dbReference>
<accession>A3NXQ4</accession>
<dbReference type="AlphaFoldDB" id="A3NXQ4"/>
<dbReference type="HOGENOM" id="CLU_2841346_0_0_4"/>
<organism evidence="2 3">
    <name type="scientific">Burkholderia pseudomallei (strain 1106a)</name>
    <dbReference type="NCBI Taxonomy" id="357348"/>
    <lineage>
        <taxon>Bacteria</taxon>
        <taxon>Pseudomonadati</taxon>
        <taxon>Pseudomonadota</taxon>
        <taxon>Betaproteobacteria</taxon>
        <taxon>Burkholderiales</taxon>
        <taxon>Burkholderiaceae</taxon>
        <taxon>Burkholderia</taxon>
        <taxon>pseudomallei group</taxon>
    </lineage>
</organism>
<reference evidence="2 3" key="1">
    <citation type="submission" date="2007-02" db="EMBL/GenBank/DDBJ databases">
        <authorList>
            <person name="DeShazer D."/>
            <person name="Woods D.E."/>
            <person name="Nierman W.C."/>
        </authorList>
    </citation>
    <scope>NUCLEOTIDE SEQUENCE [LARGE SCALE GENOMIC DNA]</scope>
    <source>
        <strain evidence="2 3">1106a</strain>
    </source>
</reference>
<proteinExistence type="predicted"/>
<sequence length="65" mass="7001">MSFSMLDAGRLDRRFRPREPTWTGRVCAAPIGGSPSARMPDGPRPRLGRGPSPGYIFLTAARAGT</sequence>
<gene>
    <name evidence="2" type="ordered locus">BURPS1106A_2879</name>
</gene>
<evidence type="ECO:0000313" key="2">
    <source>
        <dbReference type="EMBL" id="ABN90082.1"/>
    </source>
</evidence>
<protein>
    <submittedName>
        <fullName evidence="2">Uncharacterized protein</fullName>
    </submittedName>
</protein>
<feature type="region of interest" description="Disordered" evidence="1">
    <location>
        <begin position="25"/>
        <end position="55"/>
    </location>
</feature>
<evidence type="ECO:0000313" key="3">
    <source>
        <dbReference type="Proteomes" id="UP000006738"/>
    </source>
</evidence>
<evidence type="ECO:0000256" key="1">
    <source>
        <dbReference type="SAM" id="MobiDB-lite"/>
    </source>
</evidence>
<name>A3NXQ4_BURP0</name>
<dbReference type="KEGG" id="bpl:BURPS1106A_2879"/>
<dbReference type="EMBL" id="CP000572">
    <property type="protein sequence ID" value="ABN90082.1"/>
    <property type="molecule type" value="Genomic_DNA"/>
</dbReference>